<dbReference type="Proteomes" id="UP000183063">
    <property type="component" value="Unassembled WGS sequence"/>
</dbReference>
<reference evidence="2 4" key="2">
    <citation type="submission" date="2016-10" db="EMBL/GenBank/DDBJ databases">
        <authorList>
            <person name="Varghese N."/>
            <person name="Submissions S."/>
        </authorList>
    </citation>
    <scope>NUCLEOTIDE SEQUENCE [LARGE SCALE GENOMIC DNA]</scope>
    <source>
        <strain evidence="2 4">CGMCC 1.7071</strain>
    </source>
</reference>
<dbReference type="EMBL" id="FNXB01000015">
    <property type="protein sequence ID" value="SEH91949.1"/>
    <property type="molecule type" value="Genomic_DNA"/>
</dbReference>
<reference evidence="3" key="1">
    <citation type="submission" date="2016-10" db="EMBL/GenBank/DDBJ databases">
        <authorList>
            <person name="Wibberg D."/>
        </authorList>
    </citation>
    <scope>NUCLEOTIDE SEQUENCE [LARGE SCALE GENOMIC DNA]</scope>
</reference>
<evidence type="ECO:0000313" key="3">
    <source>
        <dbReference type="Proteomes" id="UP000183063"/>
    </source>
</evidence>
<reference evidence="1" key="3">
    <citation type="submission" date="2016-10" db="EMBL/GenBank/DDBJ databases">
        <authorList>
            <person name="de Groot N.N."/>
        </authorList>
    </citation>
    <scope>NUCLEOTIDE SEQUENCE [LARGE SCALE GENOMIC DNA]</scope>
    <source>
        <strain evidence="1">CCBAU85039</strain>
    </source>
</reference>
<gene>
    <name evidence="1" type="ORF">RTCCBAU85039_3062</name>
    <name evidence="2" type="ORF">SAMN05216228_1012182</name>
</gene>
<dbReference type="EMBL" id="FOCV01000012">
    <property type="protein sequence ID" value="SEO16782.1"/>
    <property type="molecule type" value="Genomic_DNA"/>
</dbReference>
<protein>
    <submittedName>
        <fullName evidence="1">Uncharacterized protein</fullName>
    </submittedName>
</protein>
<organism evidence="1 3">
    <name type="scientific">Rhizobium tibeticum</name>
    <dbReference type="NCBI Taxonomy" id="501024"/>
    <lineage>
        <taxon>Bacteria</taxon>
        <taxon>Pseudomonadati</taxon>
        <taxon>Pseudomonadota</taxon>
        <taxon>Alphaproteobacteria</taxon>
        <taxon>Hyphomicrobiales</taxon>
        <taxon>Rhizobiaceae</taxon>
        <taxon>Rhizobium/Agrobacterium group</taxon>
        <taxon>Rhizobium</taxon>
    </lineage>
</organism>
<evidence type="ECO:0000313" key="1">
    <source>
        <dbReference type="EMBL" id="SEH91949.1"/>
    </source>
</evidence>
<dbReference type="Proteomes" id="UP000198939">
    <property type="component" value="Unassembled WGS sequence"/>
</dbReference>
<proteinExistence type="predicted"/>
<dbReference type="STRING" id="501024.RTCCBAU85039_3062"/>
<accession>A0A1H8MHA1</accession>
<evidence type="ECO:0000313" key="4">
    <source>
        <dbReference type="Proteomes" id="UP000198939"/>
    </source>
</evidence>
<keyword evidence="4" id="KW-1185">Reference proteome</keyword>
<sequence length="33" mass="3625">MDGEIPVFISPRDVEIEGNGRYQHADTGTGLLH</sequence>
<evidence type="ECO:0000313" key="2">
    <source>
        <dbReference type="EMBL" id="SEO16782.1"/>
    </source>
</evidence>
<name>A0A1H8MHA1_9HYPH</name>
<dbReference type="AlphaFoldDB" id="A0A1H8MHA1"/>